<dbReference type="PANTHER" id="PTHR34980">
    <property type="entry name" value="INNER MEMBRANE PROTEIN-RELATED-RELATED"/>
    <property type="match status" value="1"/>
</dbReference>
<keyword evidence="1" id="KW-0812">Transmembrane</keyword>
<evidence type="ECO:0000313" key="2">
    <source>
        <dbReference type="EMBL" id="MEA5404527.1"/>
    </source>
</evidence>
<keyword evidence="1" id="KW-0472">Membrane</keyword>
<dbReference type="EMBL" id="JAYGIL010000021">
    <property type="protein sequence ID" value="MEA5404527.1"/>
    <property type="molecule type" value="Genomic_DNA"/>
</dbReference>
<organism evidence="2 3">
    <name type="scientific">Arcicella gelida</name>
    <dbReference type="NCBI Taxonomy" id="2984195"/>
    <lineage>
        <taxon>Bacteria</taxon>
        <taxon>Pseudomonadati</taxon>
        <taxon>Bacteroidota</taxon>
        <taxon>Cytophagia</taxon>
        <taxon>Cytophagales</taxon>
        <taxon>Flectobacillaceae</taxon>
        <taxon>Arcicella</taxon>
    </lineage>
</organism>
<protein>
    <submittedName>
        <fullName evidence="2">DUF805 domain-containing protein</fullName>
    </submittedName>
</protein>
<feature type="transmembrane region" description="Helical" evidence="1">
    <location>
        <begin position="23"/>
        <end position="46"/>
    </location>
</feature>
<gene>
    <name evidence="2" type="ORF">VB776_16465</name>
</gene>
<evidence type="ECO:0000256" key="1">
    <source>
        <dbReference type="SAM" id="Phobius"/>
    </source>
</evidence>
<sequence length="132" mass="15190">MNYFLQVLQNYATFSGRARRSEYWYFQLYNFIISVIVALFALAVGFSGGGVIFIVIYLIYLIYQLAILIPTLAVLVRRLHDVGKSGWFFFVSFIPFVGVIWLIVLLVTEGEPFENKYGLNPKAVDVDPELEY</sequence>
<dbReference type="RefSeq" id="WP_323697936.1">
    <property type="nucleotide sequence ID" value="NZ_JAYGIL010000021.1"/>
</dbReference>
<evidence type="ECO:0000313" key="3">
    <source>
        <dbReference type="Proteomes" id="UP001303899"/>
    </source>
</evidence>
<keyword evidence="1" id="KW-1133">Transmembrane helix</keyword>
<dbReference type="PANTHER" id="PTHR34980:SF2">
    <property type="entry name" value="INNER MEMBRANE PROTEIN YHAH-RELATED"/>
    <property type="match status" value="1"/>
</dbReference>
<proteinExistence type="predicted"/>
<keyword evidence="3" id="KW-1185">Reference proteome</keyword>
<dbReference type="InterPro" id="IPR008523">
    <property type="entry name" value="DUF805"/>
</dbReference>
<feature type="transmembrane region" description="Helical" evidence="1">
    <location>
        <begin position="52"/>
        <end position="75"/>
    </location>
</feature>
<dbReference type="Pfam" id="PF05656">
    <property type="entry name" value="DUF805"/>
    <property type="match status" value="1"/>
</dbReference>
<name>A0ABU5S7S8_9BACT</name>
<dbReference type="Proteomes" id="UP001303899">
    <property type="component" value="Unassembled WGS sequence"/>
</dbReference>
<accession>A0ABU5S7S8</accession>
<feature type="transmembrane region" description="Helical" evidence="1">
    <location>
        <begin position="87"/>
        <end position="107"/>
    </location>
</feature>
<comment type="caution">
    <text evidence="2">The sequence shown here is derived from an EMBL/GenBank/DDBJ whole genome shotgun (WGS) entry which is preliminary data.</text>
</comment>
<reference evidence="2 3" key="1">
    <citation type="submission" date="2023-12" db="EMBL/GenBank/DDBJ databases">
        <title>Novel species of the genus Arcicella isolated from rivers.</title>
        <authorList>
            <person name="Lu H."/>
        </authorList>
    </citation>
    <scope>NUCLEOTIDE SEQUENCE [LARGE SCALE GENOMIC DNA]</scope>
    <source>
        <strain evidence="2 3">DC2W</strain>
    </source>
</reference>